<dbReference type="InterPro" id="IPR007833">
    <property type="entry name" value="Capsule_polysaccharide_synth"/>
</dbReference>
<comment type="caution">
    <text evidence="1">The sequence shown here is derived from an EMBL/GenBank/DDBJ whole genome shotgun (WGS) entry which is preliminary data.</text>
</comment>
<accession>A0A2V1H2I6</accession>
<reference evidence="1 2" key="1">
    <citation type="submission" date="2018-04" db="EMBL/GenBank/DDBJ databases">
        <title>Thalassorhabdus spongiae gen. nov., sp. nov., isolated from a marine sponge in South-West Iceland.</title>
        <authorList>
            <person name="Knobloch S."/>
            <person name="Daussin A."/>
            <person name="Johannsson R."/>
            <person name="Marteinsson V.T."/>
        </authorList>
    </citation>
    <scope>NUCLEOTIDE SEQUENCE [LARGE SCALE GENOMIC DNA]</scope>
    <source>
        <strain evidence="1 2">Hp12</strain>
    </source>
</reference>
<proteinExistence type="predicted"/>
<evidence type="ECO:0000313" key="2">
    <source>
        <dbReference type="Proteomes" id="UP000244906"/>
    </source>
</evidence>
<organism evidence="1 2">
    <name type="scientific">Pelagibaculum spongiae</name>
    <dbReference type="NCBI Taxonomy" id="2080658"/>
    <lineage>
        <taxon>Bacteria</taxon>
        <taxon>Pseudomonadati</taxon>
        <taxon>Pseudomonadota</taxon>
        <taxon>Gammaproteobacteria</taxon>
        <taxon>Oceanospirillales</taxon>
        <taxon>Pelagibaculum</taxon>
    </lineage>
</organism>
<dbReference type="GO" id="GO:0015774">
    <property type="term" value="P:polysaccharide transport"/>
    <property type="evidence" value="ECO:0007669"/>
    <property type="project" value="InterPro"/>
</dbReference>
<dbReference type="EMBL" id="QDDL01000002">
    <property type="protein sequence ID" value="PVZ70229.1"/>
    <property type="molecule type" value="Genomic_DNA"/>
</dbReference>
<dbReference type="Proteomes" id="UP000244906">
    <property type="component" value="Unassembled WGS sequence"/>
</dbReference>
<dbReference type="AlphaFoldDB" id="A0A2V1H2I6"/>
<protein>
    <submittedName>
        <fullName evidence="1">Capsular biosynthesis protein</fullName>
    </submittedName>
</protein>
<name>A0A2V1H2I6_9GAMM</name>
<dbReference type="GO" id="GO:0000271">
    <property type="term" value="P:polysaccharide biosynthetic process"/>
    <property type="evidence" value="ECO:0007669"/>
    <property type="project" value="InterPro"/>
</dbReference>
<keyword evidence="2" id="KW-1185">Reference proteome</keyword>
<sequence>MALLFLQGPMGPFFRHMACQLDQAGFDVHKINFNGGDRFHFQNNQNLPNNNYTGTPENWRIFLHNYVKKEQVTSIFVYGDCRFYHRIAKEVALRNNIEFVVFEEGYLRPHFITMEFGGANAYSQLDLSSETIENAVIPEQPKPKSTGSRLRNWGKYATTYYWAARLVKNNFPDYLHHRDASPLREGYNWIRSGIRKLLVEKSDQKLQKNLIDNLKKQFFVVPLQVHNDSQLLFHSDYESMEDFIIQTIKSFHKNSNEKHHLVFKHHPMDRGHKNYRDLISIISRKLDLTGRVHYGFELHLPTLLDNALGCITINSTVGISALLHSCPTICCGRAPYNIKGLTNQLAIDDFWQQPGFVDEIFYQKFHDYLQHHNQLNGNFYKNPEKTAAKCCEFFLERSQCIIKTSNFKLIKAKAA</sequence>
<dbReference type="OrthoDB" id="9794206at2"/>
<evidence type="ECO:0000313" key="1">
    <source>
        <dbReference type="EMBL" id="PVZ70229.1"/>
    </source>
</evidence>
<gene>
    <name evidence="1" type="ORF">DC094_06405</name>
</gene>
<dbReference type="Pfam" id="PF05159">
    <property type="entry name" value="Capsule_synth"/>
    <property type="match status" value="1"/>
</dbReference>
<dbReference type="CDD" id="cd16441">
    <property type="entry name" value="beta_Kdo_transferase_KpsS"/>
    <property type="match status" value="1"/>
</dbReference>